<keyword evidence="2" id="KW-0812">Transmembrane</keyword>
<evidence type="ECO:0000256" key="2">
    <source>
        <dbReference type="SAM" id="Phobius"/>
    </source>
</evidence>
<gene>
    <name evidence="4" type="ORF">Slin15195_G046610</name>
</gene>
<evidence type="ECO:0000256" key="3">
    <source>
        <dbReference type="SAM" id="SignalP"/>
    </source>
</evidence>
<feature type="chain" id="PRO_5040372746" description="Membrane-associated protein" evidence="3">
    <location>
        <begin position="17"/>
        <end position="226"/>
    </location>
</feature>
<dbReference type="AlphaFoldDB" id="A0A9Q9ASR8"/>
<evidence type="ECO:0000313" key="4">
    <source>
        <dbReference type="EMBL" id="USW51342.1"/>
    </source>
</evidence>
<feature type="compositionally biased region" description="Low complexity" evidence="1">
    <location>
        <begin position="188"/>
        <end position="201"/>
    </location>
</feature>
<sequence>MPGVALLAAGAAVSAAATTQNDNDCDVKCTVGTFGVVGLAIAFLALSFYARTGSALALHGVRNHKMVLMIPFTWTTAILDILWIFSGPAIYSGVYIALEVEEAFVEHHTENGAHAIRASIAISSTLALDLLCIMARCLVNAVKIIHRKRQKSGDLTPVDAVELPDVAASTPSLLPIAAAFMAQNASSDDSSITFTTSPDTTRWNTSQAGSTQYNKATVTNAHSTSA</sequence>
<feature type="signal peptide" evidence="3">
    <location>
        <begin position="1"/>
        <end position="16"/>
    </location>
</feature>
<keyword evidence="5" id="KW-1185">Reference proteome</keyword>
<evidence type="ECO:0000256" key="1">
    <source>
        <dbReference type="SAM" id="MobiDB-lite"/>
    </source>
</evidence>
<protein>
    <recommendedName>
        <fullName evidence="6">Membrane-associated protein</fullName>
    </recommendedName>
</protein>
<feature type="region of interest" description="Disordered" evidence="1">
    <location>
        <begin position="188"/>
        <end position="211"/>
    </location>
</feature>
<organism evidence="4 5">
    <name type="scientific">Septoria linicola</name>
    <dbReference type="NCBI Taxonomy" id="215465"/>
    <lineage>
        <taxon>Eukaryota</taxon>
        <taxon>Fungi</taxon>
        <taxon>Dikarya</taxon>
        <taxon>Ascomycota</taxon>
        <taxon>Pezizomycotina</taxon>
        <taxon>Dothideomycetes</taxon>
        <taxon>Dothideomycetidae</taxon>
        <taxon>Mycosphaerellales</taxon>
        <taxon>Mycosphaerellaceae</taxon>
        <taxon>Septoria</taxon>
    </lineage>
</organism>
<dbReference type="Proteomes" id="UP001056384">
    <property type="component" value="Chromosome 3"/>
</dbReference>
<name>A0A9Q9ASR8_9PEZI</name>
<keyword evidence="2" id="KW-1133">Transmembrane helix</keyword>
<keyword evidence="3" id="KW-0732">Signal</keyword>
<reference evidence="4" key="1">
    <citation type="submission" date="2022-06" db="EMBL/GenBank/DDBJ databases">
        <title>Complete genome sequences of two strains of the flax pathogen Septoria linicola.</title>
        <authorList>
            <person name="Lapalu N."/>
            <person name="Simon A."/>
            <person name="Demenou B."/>
            <person name="Paumier D."/>
            <person name="Guillot M.-P."/>
            <person name="Gout L."/>
            <person name="Valade R."/>
        </authorList>
    </citation>
    <scope>NUCLEOTIDE SEQUENCE</scope>
    <source>
        <strain evidence="4">SE15195</strain>
    </source>
</reference>
<accession>A0A9Q9ASR8</accession>
<feature type="transmembrane region" description="Helical" evidence="2">
    <location>
        <begin position="118"/>
        <end position="139"/>
    </location>
</feature>
<feature type="transmembrane region" description="Helical" evidence="2">
    <location>
        <begin position="71"/>
        <end position="98"/>
    </location>
</feature>
<keyword evidence="2" id="KW-0472">Membrane</keyword>
<feature type="transmembrane region" description="Helical" evidence="2">
    <location>
        <begin position="31"/>
        <end position="50"/>
    </location>
</feature>
<proteinExistence type="predicted"/>
<evidence type="ECO:0000313" key="5">
    <source>
        <dbReference type="Proteomes" id="UP001056384"/>
    </source>
</evidence>
<dbReference type="EMBL" id="CP099420">
    <property type="protein sequence ID" value="USW51342.1"/>
    <property type="molecule type" value="Genomic_DNA"/>
</dbReference>
<evidence type="ECO:0008006" key="6">
    <source>
        <dbReference type="Google" id="ProtNLM"/>
    </source>
</evidence>
<feature type="compositionally biased region" description="Polar residues" evidence="1">
    <location>
        <begin position="202"/>
        <end position="211"/>
    </location>
</feature>